<evidence type="ECO:0000259" key="1">
    <source>
        <dbReference type="PROSITE" id="PS51186"/>
    </source>
</evidence>
<dbReference type="InterPro" id="IPR016181">
    <property type="entry name" value="Acyl_CoA_acyltransferase"/>
</dbReference>
<gene>
    <name evidence="2" type="ORF">NYQ28_14285</name>
</gene>
<sequence>MTSISSERPTTDELVDLYDAVGWTAYTRDPAVLRRAVDGSHRVLAARDDDGVLVGLVRVVSDGATIAYVQDLLVRPAAQRTGVGGALLDAVLERYGHVRQTVLLTDAEPGQRAFYESRGFTEAHDVEPSSLRAFVLLR</sequence>
<keyword evidence="3" id="KW-1185">Reference proteome</keyword>
<evidence type="ECO:0000313" key="2">
    <source>
        <dbReference type="EMBL" id="MCS6523736.1"/>
    </source>
</evidence>
<dbReference type="Gene3D" id="3.40.630.30">
    <property type="match status" value="1"/>
</dbReference>
<dbReference type="InterPro" id="IPR053144">
    <property type="entry name" value="Acetyltransferase_Butenolide"/>
</dbReference>
<dbReference type="PANTHER" id="PTHR43233:SF1">
    <property type="entry name" value="FAMILY N-ACETYLTRANSFERASE, PUTATIVE (AFU_ORTHOLOGUE AFUA_6G03350)-RELATED"/>
    <property type="match status" value="1"/>
</dbReference>
<dbReference type="RefSeq" id="WP_114851242.1">
    <property type="nucleotide sequence ID" value="NZ_BMNV01000010.1"/>
</dbReference>
<dbReference type="Pfam" id="PF13673">
    <property type="entry name" value="Acetyltransf_10"/>
    <property type="match status" value="1"/>
</dbReference>
<reference evidence="2 3" key="1">
    <citation type="submission" date="2022-08" db="EMBL/GenBank/DDBJ databases">
        <title>Taxonomy of Curtobacterium flaccumfaciens.</title>
        <authorList>
            <person name="Osdaghi E."/>
            <person name="Taghavi S.M."/>
            <person name="Hamidizade M."/>
            <person name="Abachi H."/>
            <person name="Fazliarab A."/>
            <person name="Baeyen S."/>
            <person name="Portier P."/>
            <person name="Van Vaerenbergh J."/>
            <person name="Jacques M.-A."/>
        </authorList>
    </citation>
    <scope>NUCLEOTIDE SEQUENCE [LARGE SCALE GENOMIC DNA]</scope>
    <source>
        <strain evidence="2 3">LMG8786T</strain>
    </source>
</reference>
<dbReference type="SUPFAM" id="SSF55729">
    <property type="entry name" value="Acyl-CoA N-acyltransferases (Nat)"/>
    <property type="match status" value="1"/>
</dbReference>
<dbReference type="CDD" id="cd04301">
    <property type="entry name" value="NAT_SF"/>
    <property type="match status" value="1"/>
</dbReference>
<organism evidence="2 3">
    <name type="scientific">Curtobacterium citreum</name>
    <dbReference type="NCBI Taxonomy" id="2036"/>
    <lineage>
        <taxon>Bacteria</taxon>
        <taxon>Bacillati</taxon>
        <taxon>Actinomycetota</taxon>
        <taxon>Actinomycetes</taxon>
        <taxon>Micrococcales</taxon>
        <taxon>Microbacteriaceae</taxon>
        <taxon>Curtobacterium</taxon>
    </lineage>
</organism>
<comment type="caution">
    <text evidence="2">The sequence shown here is derived from an EMBL/GenBank/DDBJ whole genome shotgun (WGS) entry which is preliminary data.</text>
</comment>
<dbReference type="PROSITE" id="PS51186">
    <property type="entry name" value="GNAT"/>
    <property type="match status" value="1"/>
</dbReference>
<feature type="domain" description="N-acetyltransferase" evidence="1">
    <location>
        <begin position="2"/>
        <end position="138"/>
    </location>
</feature>
<dbReference type="Proteomes" id="UP001652264">
    <property type="component" value="Unassembled WGS sequence"/>
</dbReference>
<dbReference type="GeneID" id="95322570"/>
<evidence type="ECO:0000313" key="3">
    <source>
        <dbReference type="Proteomes" id="UP001652264"/>
    </source>
</evidence>
<dbReference type="EMBL" id="JANVAD010000008">
    <property type="protein sequence ID" value="MCS6523736.1"/>
    <property type="molecule type" value="Genomic_DNA"/>
</dbReference>
<proteinExistence type="predicted"/>
<dbReference type="InterPro" id="IPR000182">
    <property type="entry name" value="GNAT_dom"/>
</dbReference>
<protein>
    <submittedName>
        <fullName evidence="2">GNAT family N-acetyltransferase</fullName>
    </submittedName>
</protein>
<accession>A0ABT2HKD6</accession>
<dbReference type="PANTHER" id="PTHR43233">
    <property type="entry name" value="FAMILY N-ACETYLTRANSFERASE, PUTATIVE (AFU_ORTHOLOGUE AFUA_6G03350)-RELATED"/>
    <property type="match status" value="1"/>
</dbReference>
<name>A0ABT2HKD6_9MICO</name>